<sequence length="518" mass="58292">MIKGSIEQSKDFVYVAYKSIPFAEPPVGELRFKRPQPLSKPQRSMLNSDDYKKSCWSATKTSPSKYYSEDCLYLNVYVPVGVNGTYPVMVWLHGGGFVAGSTFPEPGKMVQQGQVIVVTVNYRLGVFGFLTTQDDIFPSNNGLWDQYMAIKWVHGNIQYFNGNSSSITLFGESAGAVSTALHVISPISSKYFHKVILQSGAMTSTISRKPQDTVKRFAELVGCTTHSGTLMKPCLKNVDIDSVLKYSKPEWYVSNPAQKQVDFVWSPVIDGEFILEEPLSLINNISFMEQQRVFNKDYMIGVLNDEGALLTTNFFYPVPVTVLEDSKFMRDLEYFLFLNRYGLKTQISTAAISAARSFYTGRANESVPPPPTSVLDFCGDTLLVAPAVEAALAFTQEEATKKAKTFFYHFDFCPATTELEAPCFAHGEEVKLQFPKKKITDPVETKLSDLFISLLTQFAKSSDPGTVVDCGWPEYEPQERHYLRISPSPDIRTHLYQYRMQFWLTTMPCILRGGSYCK</sequence>
<dbReference type="EMBL" id="JAWDGP010003531">
    <property type="protein sequence ID" value="KAK3773563.1"/>
    <property type="molecule type" value="Genomic_DNA"/>
</dbReference>
<dbReference type="PANTHER" id="PTHR11559">
    <property type="entry name" value="CARBOXYLESTERASE"/>
    <property type="match status" value="1"/>
</dbReference>
<dbReference type="InterPro" id="IPR050309">
    <property type="entry name" value="Type-B_Carboxylest/Lipase"/>
</dbReference>
<dbReference type="AlphaFoldDB" id="A0AAE1DL97"/>
<dbReference type="Pfam" id="PF00135">
    <property type="entry name" value="COesterase"/>
    <property type="match status" value="1"/>
</dbReference>
<feature type="domain" description="Carboxylesterase type B" evidence="1">
    <location>
        <begin position="2"/>
        <end position="503"/>
    </location>
</feature>
<dbReference type="InterPro" id="IPR002018">
    <property type="entry name" value="CarbesteraseB"/>
</dbReference>
<comment type="caution">
    <text evidence="2">The sequence shown here is derived from an EMBL/GenBank/DDBJ whole genome shotgun (WGS) entry which is preliminary data.</text>
</comment>
<evidence type="ECO:0000313" key="2">
    <source>
        <dbReference type="EMBL" id="KAK3773563.1"/>
    </source>
</evidence>
<evidence type="ECO:0000313" key="3">
    <source>
        <dbReference type="Proteomes" id="UP001283361"/>
    </source>
</evidence>
<dbReference type="InterPro" id="IPR029058">
    <property type="entry name" value="AB_hydrolase_fold"/>
</dbReference>
<dbReference type="InterPro" id="IPR019819">
    <property type="entry name" value="Carboxylesterase_B_CS"/>
</dbReference>
<dbReference type="PROSITE" id="PS00941">
    <property type="entry name" value="CARBOXYLESTERASE_B_2"/>
    <property type="match status" value="1"/>
</dbReference>
<reference evidence="2" key="1">
    <citation type="journal article" date="2023" name="G3 (Bethesda)">
        <title>A reference genome for the long-term kleptoplast-retaining sea slug Elysia crispata morphotype clarki.</title>
        <authorList>
            <person name="Eastman K.E."/>
            <person name="Pendleton A.L."/>
            <person name="Shaikh M.A."/>
            <person name="Suttiyut T."/>
            <person name="Ogas R."/>
            <person name="Tomko P."/>
            <person name="Gavelis G."/>
            <person name="Widhalm J.R."/>
            <person name="Wisecaver J.H."/>
        </authorList>
    </citation>
    <scope>NUCLEOTIDE SEQUENCE</scope>
    <source>
        <strain evidence="2">ECLA1</strain>
    </source>
</reference>
<name>A0AAE1DL97_9GAST</name>
<gene>
    <name evidence="2" type="ORF">RRG08_022273</name>
</gene>
<protein>
    <recommendedName>
        <fullName evidence="1">Carboxylesterase type B domain-containing protein</fullName>
    </recommendedName>
</protein>
<dbReference type="Proteomes" id="UP001283361">
    <property type="component" value="Unassembled WGS sequence"/>
</dbReference>
<proteinExistence type="predicted"/>
<accession>A0AAE1DL97</accession>
<organism evidence="2 3">
    <name type="scientific">Elysia crispata</name>
    <name type="common">lettuce slug</name>
    <dbReference type="NCBI Taxonomy" id="231223"/>
    <lineage>
        <taxon>Eukaryota</taxon>
        <taxon>Metazoa</taxon>
        <taxon>Spiralia</taxon>
        <taxon>Lophotrochozoa</taxon>
        <taxon>Mollusca</taxon>
        <taxon>Gastropoda</taxon>
        <taxon>Heterobranchia</taxon>
        <taxon>Euthyneura</taxon>
        <taxon>Panpulmonata</taxon>
        <taxon>Sacoglossa</taxon>
        <taxon>Placobranchoidea</taxon>
        <taxon>Plakobranchidae</taxon>
        <taxon>Elysia</taxon>
    </lineage>
</organism>
<evidence type="ECO:0000259" key="1">
    <source>
        <dbReference type="Pfam" id="PF00135"/>
    </source>
</evidence>
<dbReference type="SUPFAM" id="SSF53474">
    <property type="entry name" value="alpha/beta-Hydrolases"/>
    <property type="match status" value="1"/>
</dbReference>
<dbReference type="Gene3D" id="3.40.50.1820">
    <property type="entry name" value="alpha/beta hydrolase"/>
    <property type="match status" value="1"/>
</dbReference>
<keyword evidence="3" id="KW-1185">Reference proteome</keyword>